<dbReference type="SUPFAM" id="SSF64005">
    <property type="entry name" value="Undecaprenyl diphosphate synthase"/>
    <property type="match status" value="1"/>
</dbReference>
<dbReference type="PROSITE" id="PS01066">
    <property type="entry name" value="UPP_SYNTHASE"/>
    <property type="match status" value="1"/>
</dbReference>
<comment type="function">
    <text evidence="5">Catalyzes the condensation of isopentenyl diphosphate (IPP) with allylic pyrophosphates generating different type of terpenoids.</text>
</comment>
<feature type="binding site" evidence="5">
    <location>
        <begin position="44"/>
        <end position="47"/>
    </location>
    <ligand>
        <name>substrate</name>
    </ligand>
</feature>
<accession>A0ABS0WZ96</accession>
<dbReference type="NCBIfam" id="TIGR00055">
    <property type="entry name" value="uppS"/>
    <property type="match status" value="1"/>
</dbReference>
<dbReference type="Proteomes" id="UP000634780">
    <property type="component" value="Unassembled WGS sequence"/>
</dbReference>
<evidence type="ECO:0000256" key="2">
    <source>
        <dbReference type="ARBA" id="ARBA00022723"/>
    </source>
</evidence>
<feature type="binding site" evidence="5">
    <location>
        <position position="225"/>
    </location>
    <ligand>
        <name>Mg(2+)</name>
        <dbReference type="ChEBI" id="CHEBI:18420"/>
    </ligand>
</feature>
<reference evidence="7 8" key="1">
    <citation type="submission" date="2020-12" db="EMBL/GenBank/DDBJ databases">
        <title>Streptomyces typhae sp. nov., a novel endophytic actinomycete isolated from the root of cattail pollen (Typha angustifolia L.).</title>
        <authorList>
            <person name="Peng C."/>
            <person name="Liu C."/>
        </authorList>
    </citation>
    <scope>NUCLEOTIDE SEQUENCE [LARGE SCALE GENOMIC DNA]</scope>
    <source>
        <strain evidence="7 8">JCM 4753</strain>
    </source>
</reference>
<comment type="similarity">
    <text evidence="4">Belongs to the UPP synthase family. Z-FPP synthase subfamily.</text>
</comment>
<dbReference type="CDD" id="cd00475">
    <property type="entry name" value="Cis_IPPS"/>
    <property type="match status" value="1"/>
</dbReference>
<feature type="binding site" evidence="5">
    <location>
        <position position="48"/>
    </location>
    <ligand>
        <name>substrate</name>
    </ligand>
</feature>
<name>A0ABS0WZ96_9ACTN</name>
<evidence type="ECO:0000256" key="3">
    <source>
        <dbReference type="ARBA" id="ARBA00022842"/>
    </source>
</evidence>
<feature type="binding site" evidence="5">
    <location>
        <position position="206"/>
    </location>
    <ligand>
        <name>substrate</name>
    </ligand>
</feature>
<dbReference type="GO" id="GO:0008834">
    <property type="term" value="F:ditrans,polycis-undecaprenyl-diphosphate synthase [(2E,6E)-farnesyl-diphosphate specific] activity"/>
    <property type="evidence" value="ECO:0007669"/>
    <property type="project" value="UniProtKB-EC"/>
</dbReference>
<evidence type="ECO:0000313" key="7">
    <source>
        <dbReference type="EMBL" id="MBJ3806245.1"/>
    </source>
</evidence>
<comment type="subunit">
    <text evidence="5">Homodimer.</text>
</comment>
<dbReference type="InterPro" id="IPR018520">
    <property type="entry name" value="UPP_synth-like_CS"/>
</dbReference>
<evidence type="ECO:0000256" key="5">
    <source>
        <dbReference type="HAMAP-Rule" id="MF_01139"/>
    </source>
</evidence>
<dbReference type="InterPro" id="IPR036424">
    <property type="entry name" value="UPP_synth-like_sf"/>
</dbReference>
<feature type="binding site" evidence="5">
    <location>
        <position position="94"/>
    </location>
    <ligand>
        <name>substrate</name>
    </ligand>
</feature>
<dbReference type="PANTHER" id="PTHR10291">
    <property type="entry name" value="DEHYDRODOLICHYL DIPHOSPHATE SYNTHASE FAMILY MEMBER"/>
    <property type="match status" value="1"/>
</dbReference>
<keyword evidence="2 5" id="KW-0479">Metal-binding</keyword>
<dbReference type="EMBL" id="JAEKOZ010000002">
    <property type="protein sequence ID" value="MBJ3806245.1"/>
    <property type="molecule type" value="Genomic_DNA"/>
</dbReference>
<evidence type="ECO:0000313" key="8">
    <source>
        <dbReference type="Proteomes" id="UP000634780"/>
    </source>
</evidence>
<comment type="cofactor">
    <cofactor evidence="5">
        <name>Mg(2+)</name>
        <dbReference type="ChEBI" id="CHEBI:18420"/>
    </cofactor>
    <text evidence="5">Binds 2 magnesium ions per subunit.</text>
</comment>
<protein>
    <recommendedName>
        <fullName evidence="5">Isoprenyl transferase</fullName>
        <ecNumber evidence="5">2.5.1.-</ecNumber>
    </recommendedName>
</protein>
<keyword evidence="8" id="KW-1185">Reference proteome</keyword>
<proteinExistence type="inferred from homology"/>
<feature type="active site" description="Proton acceptor" evidence="5">
    <location>
        <position position="91"/>
    </location>
</feature>
<comment type="caution">
    <text evidence="5">Lacks conserved residue(s) required for the propagation of feature annotation.</text>
</comment>
<dbReference type="InterPro" id="IPR001441">
    <property type="entry name" value="UPP_synth-like"/>
</dbReference>
<sequence>MSPLPRDYPDTTGLPDPSGPTATREGFPQVANNPPRHVAFIVDGNRRWARAHGHPVEQGHQEGADNVCRAVHWCEAVGIETTTWWLLSTDNLNRTTAELHKLLDIISELTRRLAATGHWRMRHLGDPRLLPRSLAAALSEAETTTRHNRGPQINFAVGYSGREDILAAARLIAHQAVTSAGFSVSERSFAQALSTSGLPDPDLVIRSSGEQRLSGFMLWQAALAELYFCPVLWPDFTQSDLHRALAFYANRQRRFGK</sequence>
<feature type="region of interest" description="Disordered" evidence="6">
    <location>
        <begin position="1"/>
        <end position="34"/>
    </location>
</feature>
<dbReference type="RefSeq" id="WP_190114271.1">
    <property type="nucleotide sequence ID" value="NZ_BMVR01000002.1"/>
</dbReference>
<evidence type="ECO:0000256" key="6">
    <source>
        <dbReference type="SAM" id="MobiDB-lite"/>
    </source>
</evidence>
<feature type="binding site" evidence="5">
    <location>
        <position position="43"/>
    </location>
    <ligand>
        <name>Mg(2+)</name>
        <dbReference type="ChEBI" id="CHEBI:18420"/>
    </ligand>
</feature>
<evidence type="ECO:0000256" key="1">
    <source>
        <dbReference type="ARBA" id="ARBA00022679"/>
    </source>
</evidence>
<evidence type="ECO:0000256" key="4">
    <source>
        <dbReference type="ARBA" id="ARBA00038453"/>
    </source>
</evidence>
<dbReference type="Pfam" id="PF01255">
    <property type="entry name" value="Prenyltransf"/>
    <property type="match status" value="1"/>
</dbReference>
<dbReference type="EC" id="2.5.1.-" evidence="5"/>
<comment type="caution">
    <text evidence="7">The sequence shown here is derived from an EMBL/GenBank/DDBJ whole genome shotgun (WGS) entry which is preliminary data.</text>
</comment>
<feature type="active site" evidence="5">
    <location>
        <position position="43"/>
    </location>
</feature>
<dbReference type="HAMAP" id="MF_01139">
    <property type="entry name" value="ISPT"/>
    <property type="match status" value="1"/>
</dbReference>
<feature type="binding site" evidence="5">
    <location>
        <begin position="88"/>
        <end position="90"/>
    </location>
    <ligand>
        <name>substrate</name>
    </ligand>
</feature>
<feature type="binding site" evidence="5">
    <location>
        <begin position="212"/>
        <end position="214"/>
    </location>
    <ligand>
        <name>substrate</name>
    </ligand>
</feature>
<keyword evidence="1 5" id="KW-0808">Transferase</keyword>
<keyword evidence="3 5" id="KW-0460">Magnesium</keyword>
<dbReference type="Gene3D" id="3.40.1180.10">
    <property type="entry name" value="Decaprenyl diphosphate synthase-like"/>
    <property type="match status" value="1"/>
</dbReference>
<dbReference type="PANTHER" id="PTHR10291:SF43">
    <property type="entry name" value="DEHYDRODOLICHYL DIPHOSPHATE SYNTHASE COMPLEX SUBUNIT DHDDS"/>
    <property type="match status" value="1"/>
</dbReference>
<gene>
    <name evidence="7" type="primary">uppS</name>
    <name evidence="7" type="ORF">JGB26_03775</name>
</gene>
<feature type="binding site" evidence="5">
    <location>
        <position position="60"/>
    </location>
    <ligand>
        <name>substrate</name>
    </ligand>
</feature>
<organism evidence="7 8">
    <name type="scientific">Streptomyces flavofungini</name>
    <dbReference type="NCBI Taxonomy" id="68200"/>
    <lineage>
        <taxon>Bacteria</taxon>
        <taxon>Bacillati</taxon>
        <taxon>Actinomycetota</taxon>
        <taxon>Actinomycetes</taxon>
        <taxon>Kitasatosporales</taxon>
        <taxon>Streptomycetaceae</taxon>
        <taxon>Streptomyces</taxon>
    </lineage>
</organism>